<dbReference type="OrthoDB" id="435716at2759"/>
<organism evidence="2 3">
    <name type="scientific">Symbiodinium necroappetens</name>
    <dbReference type="NCBI Taxonomy" id="1628268"/>
    <lineage>
        <taxon>Eukaryota</taxon>
        <taxon>Sar</taxon>
        <taxon>Alveolata</taxon>
        <taxon>Dinophyceae</taxon>
        <taxon>Suessiales</taxon>
        <taxon>Symbiodiniaceae</taxon>
        <taxon>Symbiodinium</taxon>
    </lineage>
</organism>
<proteinExistence type="predicted"/>
<feature type="transmembrane region" description="Helical" evidence="1">
    <location>
        <begin position="97"/>
        <end position="116"/>
    </location>
</feature>
<accession>A0A813AZP0</accession>
<evidence type="ECO:0000313" key="2">
    <source>
        <dbReference type="EMBL" id="CAE7884553.1"/>
    </source>
</evidence>
<comment type="caution">
    <text evidence="2">The sequence shown here is derived from an EMBL/GenBank/DDBJ whole genome shotgun (WGS) entry which is preliminary data.</text>
</comment>
<sequence length="264" mass="30585">MWPALQTPWILSSMHDDACSMHLLQTAMTRRAPEVPWSPSWSQLQQDADIRRSDLHLRLENSQLKGALSRELLQLSASLHGRPSSFSLQGIDSGEPLPLTLLVASILTCIYILMYLKHLFAFFLRKKYIETSNRRWIHVKERERAPDFADCERQMTERFCCNATHKTVVRLFLIVIAATACGSYMLREGYFDAVKDKLYLALVILMILQVIVAMAWTYIENRLKPFWRLYEVIWRLQAAVKSGPSAVLQYLQSFRRHSEPAGLR</sequence>
<gene>
    <name evidence="2" type="ORF">SNEC2469_LOCUS29171</name>
</gene>
<protein>
    <submittedName>
        <fullName evidence="2">Uncharacterized protein</fullName>
    </submittedName>
</protein>
<evidence type="ECO:0000256" key="1">
    <source>
        <dbReference type="SAM" id="Phobius"/>
    </source>
</evidence>
<reference evidence="2" key="1">
    <citation type="submission" date="2021-02" db="EMBL/GenBank/DDBJ databases">
        <authorList>
            <person name="Dougan E. K."/>
            <person name="Rhodes N."/>
            <person name="Thang M."/>
            <person name="Chan C."/>
        </authorList>
    </citation>
    <scope>NUCLEOTIDE SEQUENCE</scope>
</reference>
<keyword evidence="1" id="KW-1133">Transmembrane helix</keyword>
<keyword evidence="1" id="KW-0472">Membrane</keyword>
<feature type="transmembrane region" description="Helical" evidence="1">
    <location>
        <begin position="198"/>
        <end position="219"/>
    </location>
</feature>
<dbReference type="Proteomes" id="UP000601435">
    <property type="component" value="Unassembled WGS sequence"/>
</dbReference>
<dbReference type="EMBL" id="CAJNJA010064931">
    <property type="protein sequence ID" value="CAE7884553.1"/>
    <property type="molecule type" value="Genomic_DNA"/>
</dbReference>
<evidence type="ECO:0000313" key="3">
    <source>
        <dbReference type="Proteomes" id="UP000601435"/>
    </source>
</evidence>
<dbReference type="AlphaFoldDB" id="A0A813AZP0"/>
<feature type="transmembrane region" description="Helical" evidence="1">
    <location>
        <begin position="168"/>
        <end position="186"/>
    </location>
</feature>
<name>A0A813AZP0_9DINO</name>
<keyword evidence="3" id="KW-1185">Reference proteome</keyword>
<keyword evidence="1" id="KW-0812">Transmembrane</keyword>